<comment type="caution">
    <text evidence="2">The sequence shown here is derived from an EMBL/GenBank/DDBJ whole genome shotgun (WGS) entry which is preliminary data.</text>
</comment>
<accession>A0A8H4VZL0</accession>
<organism evidence="2 3">
    <name type="scientific">Cudoniella acicularis</name>
    <dbReference type="NCBI Taxonomy" id="354080"/>
    <lineage>
        <taxon>Eukaryota</taxon>
        <taxon>Fungi</taxon>
        <taxon>Dikarya</taxon>
        <taxon>Ascomycota</taxon>
        <taxon>Pezizomycotina</taxon>
        <taxon>Leotiomycetes</taxon>
        <taxon>Helotiales</taxon>
        <taxon>Tricladiaceae</taxon>
        <taxon>Cudoniella</taxon>
    </lineage>
</organism>
<reference evidence="2 3" key="1">
    <citation type="submission" date="2020-03" db="EMBL/GenBank/DDBJ databases">
        <title>Draft Genome Sequence of Cudoniella acicularis.</title>
        <authorList>
            <person name="Buettner E."/>
            <person name="Kellner H."/>
        </authorList>
    </citation>
    <scope>NUCLEOTIDE SEQUENCE [LARGE SCALE GENOMIC DNA]</scope>
    <source>
        <strain evidence="2 3">DSM 108380</strain>
    </source>
</reference>
<dbReference type="OrthoDB" id="2279190at2759"/>
<proteinExistence type="predicted"/>
<name>A0A8H4VZL0_9HELO</name>
<protein>
    <submittedName>
        <fullName evidence="2">Uncharacterized protein</fullName>
    </submittedName>
</protein>
<feature type="compositionally biased region" description="Polar residues" evidence="1">
    <location>
        <begin position="1"/>
        <end position="19"/>
    </location>
</feature>
<dbReference type="EMBL" id="JAAMPI010000836">
    <property type="protein sequence ID" value="KAF4628271.1"/>
    <property type="molecule type" value="Genomic_DNA"/>
</dbReference>
<evidence type="ECO:0000256" key="1">
    <source>
        <dbReference type="SAM" id="MobiDB-lite"/>
    </source>
</evidence>
<evidence type="ECO:0000313" key="2">
    <source>
        <dbReference type="EMBL" id="KAF4628271.1"/>
    </source>
</evidence>
<sequence>MSNDSPFSKNALPSPSQQLPPRRKLGTIVMSSPTKPTADSAFESARKSGVGLPMPGLSGVANDPVGNLLKGPVDDNGKLKDAGVLISIKLDIEAEVHLTA</sequence>
<dbReference type="AlphaFoldDB" id="A0A8H4VZL0"/>
<gene>
    <name evidence="2" type="ORF">G7Y89_g9891</name>
</gene>
<dbReference type="Proteomes" id="UP000566819">
    <property type="component" value="Unassembled WGS sequence"/>
</dbReference>
<feature type="region of interest" description="Disordered" evidence="1">
    <location>
        <begin position="1"/>
        <end position="40"/>
    </location>
</feature>
<evidence type="ECO:0000313" key="3">
    <source>
        <dbReference type="Proteomes" id="UP000566819"/>
    </source>
</evidence>
<keyword evidence="3" id="KW-1185">Reference proteome</keyword>